<accession>A0A318NZP1</accession>
<dbReference type="GO" id="GO:0008270">
    <property type="term" value="F:zinc ion binding"/>
    <property type="evidence" value="ECO:0007669"/>
    <property type="project" value="UniProtKB-KW"/>
</dbReference>
<gene>
    <name evidence="6" type="ORF">C7C45_20200</name>
</gene>
<evidence type="ECO:0000256" key="2">
    <source>
        <dbReference type="ARBA" id="ARBA00022771"/>
    </source>
</evidence>
<dbReference type="Proteomes" id="UP000248333">
    <property type="component" value="Unassembled WGS sequence"/>
</dbReference>
<dbReference type="PROSITE" id="PS01102">
    <property type="entry name" value="ZF_DKSA_1"/>
    <property type="match status" value="1"/>
</dbReference>
<keyword evidence="3" id="KW-0862">Zinc</keyword>
<dbReference type="PANTHER" id="PTHR33823:SF2">
    <property type="entry name" value="RNA POLYMERASE-BINDING TRANSCRIPTION FACTOR DKSA"/>
    <property type="match status" value="1"/>
</dbReference>
<dbReference type="RefSeq" id="WP_110565244.1">
    <property type="nucleotide sequence ID" value="NZ_JBEZDK010000002.1"/>
</dbReference>
<evidence type="ECO:0000256" key="3">
    <source>
        <dbReference type="ARBA" id="ARBA00022833"/>
    </source>
</evidence>
<dbReference type="SUPFAM" id="SSF57716">
    <property type="entry name" value="Glucocorticoid receptor-like (DNA-binding domain)"/>
    <property type="match status" value="1"/>
</dbReference>
<evidence type="ECO:0000256" key="4">
    <source>
        <dbReference type="PROSITE-ProRule" id="PRU00510"/>
    </source>
</evidence>
<protein>
    <submittedName>
        <fullName evidence="6">Conjugal transfer protein TraR</fullName>
    </submittedName>
</protein>
<keyword evidence="2" id="KW-0863">Zinc-finger</keyword>
<dbReference type="Gene3D" id="1.20.120.910">
    <property type="entry name" value="DksA, coiled-coil domain"/>
    <property type="match status" value="1"/>
</dbReference>
<reference evidence="6 7" key="1">
    <citation type="submission" date="2018-03" db="EMBL/GenBank/DDBJ databases">
        <title>Bioinformatic expansion and discovery of thiopeptide antibiotics.</title>
        <authorList>
            <person name="Schwalen C.J."/>
            <person name="Hudson G.A."/>
            <person name="Mitchell D.A."/>
        </authorList>
    </citation>
    <scope>NUCLEOTIDE SEQUENCE [LARGE SCALE GENOMIC DNA]</scope>
    <source>
        <strain evidence="6 7">NRRL 8041</strain>
    </source>
</reference>
<evidence type="ECO:0000259" key="5">
    <source>
        <dbReference type="Pfam" id="PF01258"/>
    </source>
</evidence>
<dbReference type="Pfam" id="PF01258">
    <property type="entry name" value="zf-dskA_traR"/>
    <property type="match status" value="1"/>
</dbReference>
<name>A0A318NZP1_9ACTN</name>
<keyword evidence="7" id="KW-1185">Reference proteome</keyword>
<evidence type="ECO:0000313" key="7">
    <source>
        <dbReference type="Proteomes" id="UP000248333"/>
    </source>
</evidence>
<sequence>MVAHDTVGTTRPQTEIDQIKLSLQSHYDELTAEYDQAVLQSQVLRLVEVGDTAGDDQADSGTKTAERDTAQSLLRTILDRRAQYEHALARLDEGTYGWCEGCAAAIPVERLEIFPSATTCVTCKQTRERRAA</sequence>
<dbReference type="PANTHER" id="PTHR33823">
    <property type="entry name" value="RNA POLYMERASE-BINDING TRANSCRIPTION FACTOR DKSA-RELATED"/>
    <property type="match status" value="1"/>
</dbReference>
<comment type="caution">
    <text evidence="6">The sequence shown here is derived from an EMBL/GenBank/DDBJ whole genome shotgun (WGS) entry which is preliminary data.</text>
</comment>
<dbReference type="PROSITE" id="PS51128">
    <property type="entry name" value="ZF_DKSA_2"/>
    <property type="match status" value="1"/>
</dbReference>
<organism evidence="6 7">
    <name type="scientific">Micromonospora arborensis</name>
    <dbReference type="NCBI Taxonomy" id="2116518"/>
    <lineage>
        <taxon>Bacteria</taxon>
        <taxon>Bacillati</taxon>
        <taxon>Actinomycetota</taxon>
        <taxon>Actinomycetes</taxon>
        <taxon>Micromonosporales</taxon>
        <taxon>Micromonosporaceae</taxon>
        <taxon>Micromonospora</taxon>
    </lineage>
</organism>
<proteinExistence type="predicted"/>
<keyword evidence="1" id="KW-0479">Metal-binding</keyword>
<feature type="zinc finger region" description="dksA C4-type" evidence="4">
    <location>
        <begin position="99"/>
        <end position="123"/>
    </location>
</feature>
<dbReference type="InterPro" id="IPR000962">
    <property type="entry name" value="Znf_DskA_TraR"/>
</dbReference>
<dbReference type="OrthoDB" id="9803742at2"/>
<evidence type="ECO:0000256" key="1">
    <source>
        <dbReference type="ARBA" id="ARBA00022723"/>
    </source>
</evidence>
<dbReference type="EMBL" id="PYBV01000025">
    <property type="protein sequence ID" value="PYC67949.1"/>
    <property type="molecule type" value="Genomic_DNA"/>
</dbReference>
<feature type="domain" description="Zinc finger DksA/TraR C4-type" evidence="5">
    <location>
        <begin position="94"/>
        <end position="129"/>
    </location>
</feature>
<dbReference type="InterPro" id="IPR020458">
    <property type="entry name" value="Znf_DskA_TraR_CS"/>
</dbReference>
<dbReference type="AlphaFoldDB" id="A0A318NZP1"/>
<evidence type="ECO:0000313" key="6">
    <source>
        <dbReference type="EMBL" id="PYC67949.1"/>
    </source>
</evidence>